<gene>
    <name evidence="3" type="ORF">J27TS8_24810</name>
</gene>
<dbReference type="GO" id="GO:0005829">
    <property type="term" value="C:cytosol"/>
    <property type="evidence" value="ECO:0007669"/>
    <property type="project" value="TreeGrafter"/>
</dbReference>
<dbReference type="GO" id="GO:0016887">
    <property type="term" value="F:ATP hydrolysis activity"/>
    <property type="evidence" value="ECO:0007669"/>
    <property type="project" value="TreeGrafter"/>
</dbReference>
<evidence type="ECO:0000256" key="1">
    <source>
        <dbReference type="PROSITE-ProRule" id="PRU00169"/>
    </source>
</evidence>
<dbReference type="AlphaFoldDB" id="A0A919WI69"/>
<dbReference type="Gene3D" id="3.40.50.2300">
    <property type="match status" value="1"/>
</dbReference>
<sequence>MGTESSILLVSDDKQISEQIIQQTLQMYPNLTQAAPSEVRKEIDRLSPDVVLLVNPDDESGIELVQYIHGEYPNIIIVFIAKEQDFLLLRDASRAGATDFFILPDEMGQFSDRIERILLIAKEQSATIEGNLVPHQGGLRRGRGQIFSFYSGKGGSGSTLISSTFAQTLKLESTSQVLYIDMNLQFGGAEMYLGLESNRSLADLKPVINELNENHIRNVSEKEPHSKMEILLSPRDAEVAEGLNDDFFTKLLRACRRSYDFVIVDLPSNMNTNTYVALEEADKIFYVMNLDTPSFKVFKHVEDLFNRLGMDTDGRLQIVVNEKGRENELTPSDLKNFIGIPVIAEIRRDIKGVQSFINKGEPLRKVPKEKKLIPLAKDIRKWTLTILK</sequence>
<organism evidence="3 4">
    <name type="scientific">Robertmurraya siralis</name>
    <dbReference type="NCBI Taxonomy" id="77777"/>
    <lineage>
        <taxon>Bacteria</taxon>
        <taxon>Bacillati</taxon>
        <taxon>Bacillota</taxon>
        <taxon>Bacilli</taxon>
        <taxon>Bacillales</taxon>
        <taxon>Bacillaceae</taxon>
        <taxon>Robertmurraya</taxon>
    </lineage>
</organism>
<dbReference type="SUPFAM" id="SSF52540">
    <property type="entry name" value="P-loop containing nucleoside triphosphate hydrolases"/>
    <property type="match status" value="1"/>
</dbReference>
<evidence type="ECO:0000313" key="4">
    <source>
        <dbReference type="Proteomes" id="UP000682111"/>
    </source>
</evidence>
<feature type="domain" description="Response regulatory" evidence="2">
    <location>
        <begin position="7"/>
        <end position="118"/>
    </location>
</feature>
<proteinExistence type="predicted"/>
<dbReference type="InterPro" id="IPR050625">
    <property type="entry name" value="ParA/MinD_ATPase"/>
</dbReference>
<keyword evidence="4" id="KW-1185">Reference proteome</keyword>
<dbReference type="GO" id="GO:0051782">
    <property type="term" value="P:negative regulation of cell division"/>
    <property type="evidence" value="ECO:0007669"/>
    <property type="project" value="TreeGrafter"/>
</dbReference>
<dbReference type="InterPro" id="IPR027417">
    <property type="entry name" value="P-loop_NTPase"/>
</dbReference>
<dbReference type="GO" id="GO:0000160">
    <property type="term" value="P:phosphorelay signal transduction system"/>
    <property type="evidence" value="ECO:0007669"/>
    <property type="project" value="InterPro"/>
</dbReference>
<evidence type="ECO:0000259" key="2">
    <source>
        <dbReference type="PROSITE" id="PS50110"/>
    </source>
</evidence>
<dbReference type="EMBL" id="BORC01000003">
    <property type="protein sequence ID" value="GIN62488.1"/>
    <property type="molecule type" value="Genomic_DNA"/>
</dbReference>
<dbReference type="InterPro" id="IPR011006">
    <property type="entry name" value="CheY-like_superfamily"/>
</dbReference>
<reference evidence="3" key="1">
    <citation type="submission" date="2021-03" db="EMBL/GenBank/DDBJ databases">
        <title>Antimicrobial resistance genes in bacteria isolated from Japanese honey, and their potential for conferring macrolide and lincosamide resistance in the American foulbrood pathogen Paenibacillus larvae.</title>
        <authorList>
            <person name="Okamoto M."/>
            <person name="Kumagai M."/>
            <person name="Kanamori H."/>
            <person name="Takamatsu D."/>
        </authorList>
    </citation>
    <scope>NUCLEOTIDE SEQUENCE</scope>
    <source>
        <strain evidence="3">J27TS8</strain>
    </source>
</reference>
<accession>A0A919WI69</accession>
<dbReference type="InterPro" id="IPR025669">
    <property type="entry name" value="AAA_dom"/>
</dbReference>
<dbReference type="SUPFAM" id="SSF52172">
    <property type="entry name" value="CheY-like"/>
    <property type="match status" value="1"/>
</dbReference>
<dbReference type="Gene3D" id="3.40.50.300">
    <property type="entry name" value="P-loop containing nucleotide triphosphate hydrolases"/>
    <property type="match status" value="1"/>
</dbReference>
<comment type="caution">
    <text evidence="3">The sequence shown here is derived from an EMBL/GenBank/DDBJ whole genome shotgun (WGS) entry which is preliminary data.</text>
</comment>
<dbReference type="PANTHER" id="PTHR43384">
    <property type="entry name" value="SEPTUM SITE-DETERMINING PROTEIN MIND HOMOLOG, CHLOROPLASTIC-RELATED"/>
    <property type="match status" value="1"/>
</dbReference>
<dbReference type="RefSeq" id="WP_212933768.1">
    <property type="nucleotide sequence ID" value="NZ_BORC01000003.1"/>
</dbReference>
<dbReference type="InterPro" id="IPR001789">
    <property type="entry name" value="Sig_transdc_resp-reg_receiver"/>
</dbReference>
<dbReference type="GO" id="GO:0005524">
    <property type="term" value="F:ATP binding"/>
    <property type="evidence" value="ECO:0007669"/>
    <property type="project" value="TreeGrafter"/>
</dbReference>
<dbReference type="GO" id="GO:0009898">
    <property type="term" value="C:cytoplasmic side of plasma membrane"/>
    <property type="evidence" value="ECO:0007669"/>
    <property type="project" value="TreeGrafter"/>
</dbReference>
<dbReference type="PANTHER" id="PTHR43384:SF13">
    <property type="entry name" value="SLR0110 PROTEIN"/>
    <property type="match status" value="1"/>
</dbReference>
<dbReference type="Proteomes" id="UP000682111">
    <property type="component" value="Unassembled WGS sequence"/>
</dbReference>
<name>A0A919WI69_9BACI</name>
<evidence type="ECO:0000313" key="3">
    <source>
        <dbReference type="EMBL" id="GIN62488.1"/>
    </source>
</evidence>
<comment type="caution">
    <text evidence="1">Lacks conserved residue(s) required for the propagation of feature annotation.</text>
</comment>
<dbReference type="Pfam" id="PF13614">
    <property type="entry name" value="AAA_31"/>
    <property type="match status" value="1"/>
</dbReference>
<dbReference type="PROSITE" id="PS50110">
    <property type="entry name" value="RESPONSE_REGULATORY"/>
    <property type="match status" value="1"/>
</dbReference>
<protein>
    <recommendedName>
        <fullName evidence="2">Response regulatory domain-containing protein</fullName>
    </recommendedName>
</protein>